<evidence type="ECO:0000313" key="3">
    <source>
        <dbReference type="Proteomes" id="UP000054845"/>
    </source>
</evidence>
<feature type="region of interest" description="Disordered" evidence="1">
    <location>
        <begin position="494"/>
        <end position="520"/>
    </location>
</feature>
<dbReference type="Proteomes" id="UP000054845">
    <property type="component" value="Unassembled WGS sequence"/>
</dbReference>
<sequence>MADYLPLFVSSGEKIEAEMQGSPSNLVSIAKKPAHDVPPNQHSFLEHEGVRYPSPERKEYQEEFRRVYTPPLTADSERVQAYYEDLKKKMTKSGAWGTPRIKHALGYAPELHTGFMHGRVHEIASKRILDEHSDIIKGGGSGLRSRALSEKLVDPRTALRPLSQRALVKRELAQILSFAKKPAKGIPEIEHSLLGHAGRPPLTLKDPEMAHAHNDPTWGYTPPATNEDVNFSYERMKNFMKQQGGWGTPSFHKSLDEFILGIGKWFDAGQQARERIIKEHLSNIHAAGQMHPLSHMYPETNPPVKGVSAALRKLNEPLHRRSDHTGGTRRSAQVKDIGRIFQKRSVGVAQYRSRNLLLRRAPLGSRLSRFLDVLPPRKAKVTCLVRRGSAFSCFAPSTPRRSSSPVHTTQAETGSPPPRVHGRKSRFNWSSPPLEVRQEMETMTGIEARRWYINEESRRARAWQTSKERKKGLWGGRKRVEFNVAQSESVVNWLGPQKHPDREIWQRPNASEEIGESSHP</sequence>
<keyword evidence="3" id="KW-1185">Reference proteome</keyword>
<dbReference type="AlphaFoldDB" id="A0A0P1BMP4"/>
<feature type="compositionally biased region" description="Polar residues" evidence="1">
    <location>
        <begin position="399"/>
        <end position="413"/>
    </location>
</feature>
<protein>
    <submittedName>
        <fullName evidence="2">Uncharacterized protein</fullName>
    </submittedName>
</protein>
<reference evidence="2 3" key="1">
    <citation type="submission" date="2014-09" db="EMBL/GenBank/DDBJ databases">
        <authorList>
            <person name="Magalhaes I.L.F."/>
            <person name="Oliveira U."/>
            <person name="Santos F.R."/>
            <person name="Vidigal T.H.D.A."/>
            <person name="Brescovit A.D."/>
            <person name="Santos A.J."/>
        </authorList>
    </citation>
    <scope>NUCLEOTIDE SEQUENCE [LARGE SCALE GENOMIC DNA]</scope>
</reference>
<dbReference type="OrthoDB" id="10377216at2759"/>
<proteinExistence type="predicted"/>
<dbReference type="EMBL" id="CCYA01000270">
    <property type="protein sequence ID" value="CEH18142.1"/>
    <property type="molecule type" value="Genomic_DNA"/>
</dbReference>
<evidence type="ECO:0000256" key="1">
    <source>
        <dbReference type="SAM" id="MobiDB-lite"/>
    </source>
</evidence>
<accession>A0A0P1BMP4</accession>
<organism evidence="2 3">
    <name type="scientific">Ceraceosorus bombacis</name>
    <dbReference type="NCBI Taxonomy" id="401625"/>
    <lineage>
        <taxon>Eukaryota</taxon>
        <taxon>Fungi</taxon>
        <taxon>Dikarya</taxon>
        <taxon>Basidiomycota</taxon>
        <taxon>Ustilaginomycotina</taxon>
        <taxon>Exobasidiomycetes</taxon>
        <taxon>Ceraceosorales</taxon>
        <taxon>Ceraceosoraceae</taxon>
        <taxon>Ceraceosorus</taxon>
    </lineage>
</organism>
<feature type="region of interest" description="Disordered" evidence="1">
    <location>
        <begin position="394"/>
        <end position="431"/>
    </location>
</feature>
<name>A0A0P1BMP4_9BASI</name>
<evidence type="ECO:0000313" key="2">
    <source>
        <dbReference type="EMBL" id="CEH18142.1"/>
    </source>
</evidence>